<dbReference type="PROSITE" id="PS50097">
    <property type="entry name" value="BTB"/>
    <property type="match status" value="1"/>
</dbReference>
<dbReference type="PROSITE" id="PS00626">
    <property type="entry name" value="RCC1_2"/>
    <property type="match status" value="1"/>
</dbReference>
<evidence type="ECO:0000313" key="5">
    <source>
        <dbReference type="Proteomes" id="UP000005203"/>
    </source>
</evidence>
<dbReference type="OrthoDB" id="5981550at2759"/>
<feature type="repeat" description="RCC1" evidence="2">
    <location>
        <begin position="96"/>
        <end position="147"/>
    </location>
</feature>
<evidence type="ECO:0000256" key="2">
    <source>
        <dbReference type="PROSITE-ProRule" id="PRU00235"/>
    </source>
</evidence>
<dbReference type="InterPro" id="IPR011333">
    <property type="entry name" value="SKP1/BTB/POZ_sf"/>
</dbReference>
<feature type="domain" description="BTB" evidence="3">
    <location>
        <begin position="339"/>
        <end position="403"/>
    </location>
</feature>
<sequence>MNSCDLTKWSIFSLLEPKFISNIHMAVVYGNIGNEALIVTKDKMVYAVGSNTSGCLGIGDTQSTLYPKKIKELCGKDIKTFAYGKGPHVLALTEEGKVYSWGQNCHYELGNTFNNQALTPGIITNLCNEFIIDIACGSHHSLALTNDGEVYAWGQNTSGQVGCHDDTTLVQDIPRKLNFTLTGKKVICISCGDSFSVVVTNNGEVYSWGCNDVGQLGIENNNDQFHPCKITSLAKIVIEKVVCGSIHTLALSDEGVLYVWGDNNYGQLGLTTVLLNIWKPTKLEVPEMRRVLDIATSYYNYISIALCEAVMHQPLIFHSDEESNLINSLREAFDDPTTSDLIIQVHGNPIHVHKAILKIRCHYFRTMFQEHWAENSQSVICHEQFSYDVYKTFLKYLYTNEIDPFLDPFNALELLDLANAYSENQLKRYCIQIINKGITVTNVIVLYNTSIQYNAKELEEHCFKFALNHMTAVVQTADFAKLDESTVKTFIIKAAQAGVFKT</sequence>
<feature type="repeat" description="RCC1" evidence="2">
    <location>
        <begin position="148"/>
        <end position="202"/>
    </location>
</feature>
<dbReference type="Gene3D" id="2.130.10.30">
    <property type="entry name" value="Regulator of chromosome condensation 1/beta-lactamase-inhibitor protein II"/>
    <property type="match status" value="1"/>
</dbReference>
<dbReference type="CDD" id="cd18498">
    <property type="entry name" value="BACK_RCBTB1_2"/>
    <property type="match status" value="1"/>
</dbReference>
<dbReference type="RefSeq" id="XP_625074.3">
    <property type="nucleotide sequence ID" value="XM_625071.6"/>
</dbReference>
<dbReference type="PANTHER" id="PTHR22872">
    <property type="entry name" value="BTK-BINDING PROTEIN-RELATED"/>
    <property type="match status" value="1"/>
</dbReference>
<feature type="repeat" description="RCC1" evidence="2">
    <location>
        <begin position="255"/>
        <end position="307"/>
    </location>
</feature>
<reference evidence="4" key="1">
    <citation type="submission" date="2021-01" db="UniProtKB">
        <authorList>
            <consortium name="EnsemblMetazoa"/>
        </authorList>
    </citation>
    <scope>IDENTIFICATION</scope>
    <source>
        <strain evidence="4">DH4</strain>
    </source>
</reference>
<accession>A0A7M7R8R0</accession>
<dbReference type="Proteomes" id="UP000005203">
    <property type="component" value="Linkage group LG11"/>
</dbReference>
<evidence type="ECO:0000256" key="1">
    <source>
        <dbReference type="ARBA" id="ARBA00022737"/>
    </source>
</evidence>
<dbReference type="InterPro" id="IPR051625">
    <property type="entry name" value="Signaling_Regulatory_Domain"/>
</dbReference>
<dbReference type="EnsemblMetazoa" id="XM_625071">
    <property type="protein sequence ID" value="XP_625074"/>
    <property type="gene ID" value="LOC552695"/>
</dbReference>
<evidence type="ECO:0000313" key="6">
    <source>
        <dbReference type="RefSeq" id="XP_625074.3"/>
    </source>
</evidence>
<dbReference type="InterPro" id="IPR000408">
    <property type="entry name" value="Reg_chr_condens"/>
</dbReference>
<evidence type="ECO:0000259" key="3">
    <source>
        <dbReference type="PROSITE" id="PS50097"/>
    </source>
</evidence>
<keyword evidence="5" id="KW-1185">Reference proteome</keyword>
<dbReference type="Gene3D" id="3.30.710.10">
    <property type="entry name" value="Potassium Channel Kv1.1, Chain A"/>
    <property type="match status" value="1"/>
</dbReference>
<dbReference type="OMA" id="FCIDGKY"/>
<organism evidence="4">
    <name type="scientific">Apis mellifera</name>
    <name type="common">Honeybee</name>
    <dbReference type="NCBI Taxonomy" id="7460"/>
    <lineage>
        <taxon>Eukaryota</taxon>
        <taxon>Metazoa</taxon>
        <taxon>Ecdysozoa</taxon>
        <taxon>Arthropoda</taxon>
        <taxon>Hexapoda</taxon>
        <taxon>Insecta</taxon>
        <taxon>Pterygota</taxon>
        <taxon>Neoptera</taxon>
        <taxon>Endopterygota</taxon>
        <taxon>Hymenoptera</taxon>
        <taxon>Apocrita</taxon>
        <taxon>Aculeata</taxon>
        <taxon>Apoidea</taxon>
        <taxon>Anthophila</taxon>
        <taxon>Apidae</taxon>
        <taxon>Apis</taxon>
    </lineage>
</organism>
<dbReference type="SUPFAM" id="SSF54695">
    <property type="entry name" value="POZ domain"/>
    <property type="match status" value="1"/>
</dbReference>
<evidence type="ECO:0000313" key="4">
    <source>
        <dbReference type="EnsemblMetazoa" id="XP_625074"/>
    </source>
</evidence>
<dbReference type="Pfam" id="PF25390">
    <property type="entry name" value="WD40_RLD"/>
    <property type="match status" value="1"/>
</dbReference>
<dbReference type="AlphaFoldDB" id="A0A7M7R8R0"/>
<dbReference type="InterPro" id="IPR009091">
    <property type="entry name" value="RCC1/BLIP-II"/>
</dbReference>
<reference evidence="6" key="2">
    <citation type="submission" date="2025-04" db="UniProtKB">
        <authorList>
            <consortium name="RefSeq"/>
        </authorList>
    </citation>
    <scope>IDENTIFICATION</scope>
    <source>
        <strain evidence="6">DH4</strain>
        <tissue evidence="6">Whole body</tissue>
    </source>
</reference>
<dbReference type="SMART" id="SM00225">
    <property type="entry name" value="BTB"/>
    <property type="match status" value="1"/>
</dbReference>
<dbReference type="InterPro" id="IPR000210">
    <property type="entry name" value="BTB/POZ_dom"/>
</dbReference>
<dbReference type="CDD" id="cd18298">
    <property type="entry name" value="BTB_POZ_RCBTB1_2"/>
    <property type="match status" value="1"/>
</dbReference>
<dbReference type="InterPro" id="IPR058923">
    <property type="entry name" value="RCC1-like_dom"/>
</dbReference>
<dbReference type="GeneID" id="552695"/>
<feature type="repeat" description="RCC1" evidence="2">
    <location>
        <begin position="203"/>
        <end position="254"/>
    </location>
</feature>
<accession>A0A8B9B532</accession>
<dbReference type="Pfam" id="PF00651">
    <property type="entry name" value="BTB"/>
    <property type="match status" value="1"/>
</dbReference>
<dbReference type="SUPFAM" id="SSF50985">
    <property type="entry name" value="RCC1/BLIP-II"/>
    <property type="match status" value="1"/>
</dbReference>
<proteinExistence type="predicted"/>
<dbReference type="PRINTS" id="PR00633">
    <property type="entry name" value="RCCNDNSATION"/>
</dbReference>
<keyword evidence="1" id="KW-0677">Repeat</keyword>
<name>A0A7M7R8R0_APIME</name>
<protein>
    <submittedName>
        <fullName evidence="6">RCC1 and BTB domain-containing protein 1 isoform X2</fullName>
    </submittedName>
</protein>
<dbReference type="PROSITE" id="PS50012">
    <property type="entry name" value="RCC1_3"/>
    <property type="match status" value="4"/>
</dbReference>
<dbReference type="PANTHER" id="PTHR22872:SF10">
    <property type="entry name" value="ULTRAVIOLET-B RECEPTOR UVR8"/>
    <property type="match status" value="1"/>
</dbReference>
<gene>
    <name evidence="4" type="primary">552695</name>
    <name evidence="6" type="synonym">LOC552695</name>
</gene>